<comment type="caution">
    <text evidence="2">The sequence shown here is derived from an EMBL/GenBank/DDBJ whole genome shotgun (WGS) entry which is preliminary data.</text>
</comment>
<evidence type="ECO:0000256" key="1">
    <source>
        <dbReference type="SAM" id="MobiDB-lite"/>
    </source>
</evidence>
<sequence>MTGQVLNSRGAEGMGAAGGAYDDLSAEFRTAGGTLALPHPSCRTAGGGDGVGRALPRPVPYCSRRTDGRPMERGPPPAPVGAAVSPFRHPPGSGGFPVSHPQGAPSMRLLARVTTAALIALAPVLAGTPSSAAPAQDPAPLIASKDAVPGHYIVTLDAGIDPATLAGQLKVEPTFTYSKALNGFAVP</sequence>
<organism evidence="2 3">
    <name type="scientific">Streptomyces microflavus</name>
    <name type="common">Streptomyces lipmanii</name>
    <dbReference type="NCBI Taxonomy" id="1919"/>
    <lineage>
        <taxon>Bacteria</taxon>
        <taxon>Bacillati</taxon>
        <taxon>Actinomycetota</taxon>
        <taxon>Actinomycetes</taxon>
        <taxon>Kitasatosporales</taxon>
        <taxon>Streptomycetaceae</taxon>
        <taxon>Streptomyces</taxon>
    </lineage>
</organism>
<dbReference type="Proteomes" id="UP000498740">
    <property type="component" value="Unassembled WGS sequence"/>
</dbReference>
<reference evidence="2 3" key="1">
    <citation type="submission" date="2020-05" db="EMBL/GenBank/DDBJ databases">
        <title>Whole genome shotgun sequence of Streptomyces microflavus NBRC 13062.</title>
        <authorList>
            <person name="Komaki H."/>
            <person name="Tamura T."/>
        </authorList>
    </citation>
    <scope>NUCLEOTIDE SEQUENCE [LARGE SCALE GENOMIC DNA]</scope>
    <source>
        <strain evidence="2 3">NBRC 13062</strain>
    </source>
</reference>
<dbReference type="EMBL" id="BLWD01000001">
    <property type="protein sequence ID" value="GFN04402.1"/>
    <property type="molecule type" value="Genomic_DNA"/>
</dbReference>
<feature type="region of interest" description="Disordered" evidence="1">
    <location>
        <begin position="63"/>
        <end position="85"/>
    </location>
</feature>
<protein>
    <submittedName>
        <fullName evidence="2">Uncharacterized protein</fullName>
    </submittedName>
</protein>
<proteinExistence type="predicted"/>
<accession>A0A7J0CPI0</accession>
<evidence type="ECO:0000313" key="3">
    <source>
        <dbReference type="Proteomes" id="UP000498740"/>
    </source>
</evidence>
<dbReference type="AlphaFoldDB" id="A0A7J0CPI0"/>
<evidence type="ECO:0000313" key="2">
    <source>
        <dbReference type="EMBL" id="GFN04402.1"/>
    </source>
</evidence>
<name>A0A7J0CPI0_STRMI</name>
<gene>
    <name evidence="2" type="ORF">Smic_29580</name>
</gene>